<protein>
    <submittedName>
        <fullName evidence="1">Uncharacterized protein</fullName>
    </submittedName>
</protein>
<dbReference type="AlphaFoldDB" id="A0AAW1UMW9"/>
<proteinExistence type="predicted"/>
<dbReference type="EMBL" id="JARQZJ010000068">
    <property type="protein sequence ID" value="KAK9881360.1"/>
    <property type="molecule type" value="Genomic_DNA"/>
</dbReference>
<comment type="caution">
    <text evidence="1">The sequence shown here is derived from an EMBL/GenBank/DDBJ whole genome shotgun (WGS) entry which is preliminary data.</text>
</comment>
<dbReference type="Proteomes" id="UP001431783">
    <property type="component" value="Unassembled WGS sequence"/>
</dbReference>
<sequence length="70" mass="7894">MGHEERIHMEHYRLPTAHRDLRISRLLEEASGNVKTPSRDLSTPFSSKNTVTTCTSNENAAPMVGYHVSK</sequence>
<accession>A0AAW1UMW9</accession>
<evidence type="ECO:0000313" key="2">
    <source>
        <dbReference type="Proteomes" id="UP001431783"/>
    </source>
</evidence>
<organism evidence="1 2">
    <name type="scientific">Henosepilachna vigintioctopunctata</name>
    <dbReference type="NCBI Taxonomy" id="420089"/>
    <lineage>
        <taxon>Eukaryota</taxon>
        <taxon>Metazoa</taxon>
        <taxon>Ecdysozoa</taxon>
        <taxon>Arthropoda</taxon>
        <taxon>Hexapoda</taxon>
        <taxon>Insecta</taxon>
        <taxon>Pterygota</taxon>
        <taxon>Neoptera</taxon>
        <taxon>Endopterygota</taxon>
        <taxon>Coleoptera</taxon>
        <taxon>Polyphaga</taxon>
        <taxon>Cucujiformia</taxon>
        <taxon>Coccinelloidea</taxon>
        <taxon>Coccinellidae</taxon>
        <taxon>Epilachninae</taxon>
        <taxon>Epilachnini</taxon>
        <taxon>Henosepilachna</taxon>
    </lineage>
</organism>
<keyword evidence="2" id="KW-1185">Reference proteome</keyword>
<gene>
    <name evidence="1" type="ORF">WA026_015488</name>
</gene>
<evidence type="ECO:0000313" key="1">
    <source>
        <dbReference type="EMBL" id="KAK9881360.1"/>
    </source>
</evidence>
<name>A0AAW1UMW9_9CUCU</name>
<reference evidence="1 2" key="1">
    <citation type="submission" date="2023-03" db="EMBL/GenBank/DDBJ databases">
        <title>Genome insight into feeding habits of ladybird beetles.</title>
        <authorList>
            <person name="Li H.-S."/>
            <person name="Huang Y.-H."/>
            <person name="Pang H."/>
        </authorList>
    </citation>
    <scope>NUCLEOTIDE SEQUENCE [LARGE SCALE GENOMIC DNA]</scope>
    <source>
        <strain evidence="1">SYSU_2023b</strain>
        <tissue evidence="1">Whole body</tissue>
    </source>
</reference>